<dbReference type="InterPro" id="IPR005119">
    <property type="entry name" value="LysR_subst-bd"/>
</dbReference>
<dbReference type="AlphaFoldDB" id="A0A842JMV7"/>
<dbReference type="Gene3D" id="1.10.10.10">
    <property type="entry name" value="Winged helix-like DNA-binding domain superfamily/Winged helix DNA-binding domain"/>
    <property type="match status" value="1"/>
</dbReference>
<dbReference type="GO" id="GO:0003700">
    <property type="term" value="F:DNA-binding transcription factor activity"/>
    <property type="evidence" value="ECO:0007669"/>
    <property type="project" value="InterPro"/>
</dbReference>
<dbReference type="SUPFAM" id="SSF46785">
    <property type="entry name" value="Winged helix' DNA-binding domain"/>
    <property type="match status" value="1"/>
</dbReference>
<accession>A0A842JMV7</accession>
<dbReference type="Pfam" id="PF00126">
    <property type="entry name" value="HTH_1"/>
    <property type="match status" value="1"/>
</dbReference>
<dbReference type="CDD" id="cd05466">
    <property type="entry name" value="PBP2_LTTR_substrate"/>
    <property type="match status" value="1"/>
</dbReference>
<dbReference type="PANTHER" id="PTHR30346:SF28">
    <property type="entry name" value="HTH-TYPE TRANSCRIPTIONAL REGULATOR CYNR"/>
    <property type="match status" value="1"/>
</dbReference>
<protein>
    <submittedName>
        <fullName evidence="6">LysR family transcriptional regulator</fullName>
    </submittedName>
</protein>
<evidence type="ECO:0000256" key="2">
    <source>
        <dbReference type="ARBA" id="ARBA00023015"/>
    </source>
</evidence>
<reference evidence="6 7" key="1">
    <citation type="submission" date="2020-08" db="EMBL/GenBank/DDBJ databases">
        <authorList>
            <person name="Liu C."/>
            <person name="Sun Q."/>
        </authorList>
    </citation>
    <scope>NUCLEOTIDE SEQUENCE [LARGE SCALE GENOMIC DNA]</scope>
    <source>
        <strain evidence="6 7">N22</strain>
    </source>
</reference>
<comment type="caution">
    <text evidence="6">The sequence shown here is derived from an EMBL/GenBank/DDBJ whole genome shotgun (WGS) entry which is preliminary data.</text>
</comment>
<evidence type="ECO:0000313" key="7">
    <source>
        <dbReference type="Proteomes" id="UP000587396"/>
    </source>
</evidence>
<evidence type="ECO:0000256" key="3">
    <source>
        <dbReference type="ARBA" id="ARBA00023125"/>
    </source>
</evidence>
<keyword evidence="4" id="KW-0804">Transcription</keyword>
<dbReference type="RefSeq" id="WP_185906247.1">
    <property type="nucleotide sequence ID" value="NZ_JACMSE010000015.1"/>
</dbReference>
<keyword evidence="2" id="KW-0805">Transcription regulation</keyword>
<comment type="similarity">
    <text evidence="1">Belongs to the LysR transcriptional regulatory family.</text>
</comment>
<dbReference type="InterPro" id="IPR036388">
    <property type="entry name" value="WH-like_DNA-bd_sf"/>
</dbReference>
<dbReference type="PROSITE" id="PS50931">
    <property type="entry name" value="HTH_LYSR"/>
    <property type="match status" value="1"/>
</dbReference>
<evidence type="ECO:0000313" key="6">
    <source>
        <dbReference type="EMBL" id="MBC2890570.1"/>
    </source>
</evidence>
<dbReference type="FunFam" id="1.10.10.10:FF:000001">
    <property type="entry name" value="LysR family transcriptional regulator"/>
    <property type="match status" value="1"/>
</dbReference>
<dbReference type="Gene3D" id="3.40.190.290">
    <property type="match status" value="1"/>
</dbReference>
<dbReference type="PANTHER" id="PTHR30346">
    <property type="entry name" value="TRANSCRIPTIONAL DUAL REGULATOR HCAR-RELATED"/>
    <property type="match status" value="1"/>
</dbReference>
<evidence type="ECO:0000256" key="4">
    <source>
        <dbReference type="ARBA" id="ARBA00023163"/>
    </source>
</evidence>
<organism evidence="6 7">
    <name type="scientific">Gordonibacter massiliensis</name>
    <name type="common">ex Traore et al. 2017</name>
    <dbReference type="NCBI Taxonomy" id="1841863"/>
    <lineage>
        <taxon>Bacteria</taxon>
        <taxon>Bacillati</taxon>
        <taxon>Actinomycetota</taxon>
        <taxon>Coriobacteriia</taxon>
        <taxon>Eggerthellales</taxon>
        <taxon>Eggerthellaceae</taxon>
        <taxon>Gordonibacter</taxon>
    </lineage>
</organism>
<keyword evidence="7" id="KW-1185">Reference proteome</keyword>
<dbReference type="EMBL" id="JACMSE010000015">
    <property type="protein sequence ID" value="MBC2890570.1"/>
    <property type="molecule type" value="Genomic_DNA"/>
</dbReference>
<evidence type="ECO:0000256" key="1">
    <source>
        <dbReference type="ARBA" id="ARBA00009437"/>
    </source>
</evidence>
<feature type="domain" description="HTH lysR-type" evidence="5">
    <location>
        <begin position="1"/>
        <end position="58"/>
    </location>
</feature>
<proteinExistence type="inferred from homology"/>
<evidence type="ECO:0000259" key="5">
    <source>
        <dbReference type="PROSITE" id="PS50931"/>
    </source>
</evidence>
<name>A0A842JMV7_9ACTN</name>
<sequence>MDLVQLRYFLDVAETEHVTKSAQRLHVAQPALSRSLHRLEDELGSPLLEHVGRNIRLTPGGRLLRDRVAPLVRALDGVAAELAALDEEGERTVRISLMSASSIAIDAVTAYRAAHPGTLFKIGQGDRGFEADVLVDTVPATASADAALGGGKAAVSLVEDILAAVPADFPLAGPELSLRDLEGCEFVCLAGSRRFRGICDDLCARHGFKPSVAFESDNPSVVQRMIGLGQGVGFWPEISWGSPDRSSVRLVRLAEPDFQRRIVVGTPSRTRASAESLKFLDYLAAHLRAAGFRTN</sequence>
<dbReference type="Pfam" id="PF03466">
    <property type="entry name" value="LysR_substrate"/>
    <property type="match status" value="1"/>
</dbReference>
<dbReference type="GO" id="GO:0032993">
    <property type="term" value="C:protein-DNA complex"/>
    <property type="evidence" value="ECO:0007669"/>
    <property type="project" value="TreeGrafter"/>
</dbReference>
<dbReference type="InterPro" id="IPR036390">
    <property type="entry name" value="WH_DNA-bd_sf"/>
</dbReference>
<dbReference type="Proteomes" id="UP000587396">
    <property type="component" value="Unassembled WGS sequence"/>
</dbReference>
<keyword evidence="3" id="KW-0238">DNA-binding</keyword>
<gene>
    <name evidence="6" type="ORF">H7313_14635</name>
</gene>
<dbReference type="InterPro" id="IPR000847">
    <property type="entry name" value="LysR_HTH_N"/>
</dbReference>
<dbReference type="SUPFAM" id="SSF53850">
    <property type="entry name" value="Periplasmic binding protein-like II"/>
    <property type="match status" value="1"/>
</dbReference>
<dbReference type="PRINTS" id="PR00039">
    <property type="entry name" value="HTHLYSR"/>
</dbReference>
<dbReference type="GO" id="GO:0003677">
    <property type="term" value="F:DNA binding"/>
    <property type="evidence" value="ECO:0007669"/>
    <property type="project" value="UniProtKB-KW"/>
</dbReference>